<proteinExistence type="predicted"/>
<feature type="transmembrane region" description="Helical" evidence="1">
    <location>
        <begin position="112"/>
        <end position="137"/>
    </location>
</feature>
<dbReference type="InterPro" id="IPR018750">
    <property type="entry name" value="DUF2306_membrane"/>
</dbReference>
<feature type="transmembrane region" description="Helical" evidence="1">
    <location>
        <begin position="7"/>
        <end position="27"/>
    </location>
</feature>
<evidence type="ECO:0000313" key="2">
    <source>
        <dbReference type="EMBL" id="OQP56170.1"/>
    </source>
</evidence>
<feature type="transmembrane region" description="Helical" evidence="1">
    <location>
        <begin position="83"/>
        <end position="106"/>
    </location>
</feature>
<keyword evidence="1" id="KW-0472">Membrane</keyword>
<reference evidence="3" key="1">
    <citation type="submission" date="2016-04" db="EMBL/GenBank/DDBJ databases">
        <authorList>
            <person name="Chen L."/>
            <person name="Zhuang W."/>
            <person name="Wang G."/>
        </authorList>
    </citation>
    <scope>NUCLEOTIDE SEQUENCE [LARGE SCALE GENOMIC DNA]</scope>
    <source>
        <strain evidence="3">208</strain>
    </source>
</reference>
<comment type="caution">
    <text evidence="2">The sequence shown here is derived from an EMBL/GenBank/DDBJ whole genome shotgun (WGS) entry which is preliminary data.</text>
</comment>
<dbReference type="STRING" id="550983.A4R26_26985"/>
<protein>
    <recommendedName>
        <fullName evidence="4">DUF2306 domain-containing protein</fullName>
    </recommendedName>
</protein>
<dbReference type="EMBL" id="LWBP01000204">
    <property type="protein sequence ID" value="OQP56170.1"/>
    <property type="molecule type" value="Genomic_DNA"/>
</dbReference>
<dbReference type="Pfam" id="PF10067">
    <property type="entry name" value="DUF2306"/>
    <property type="match status" value="1"/>
</dbReference>
<dbReference type="AlphaFoldDB" id="A0A1V9FCQ7"/>
<dbReference type="Proteomes" id="UP000192276">
    <property type="component" value="Unassembled WGS sequence"/>
</dbReference>
<feature type="transmembrane region" description="Helical" evidence="1">
    <location>
        <begin position="47"/>
        <end position="71"/>
    </location>
</feature>
<keyword evidence="3" id="KW-1185">Reference proteome</keyword>
<keyword evidence="1" id="KW-1133">Transmembrane helix</keyword>
<feature type="transmembrane region" description="Helical" evidence="1">
    <location>
        <begin position="149"/>
        <end position="171"/>
    </location>
</feature>
<evidence type="ECO:0000256" key="1">
    <source>
        <dbReference type="SAM" id="Phobius"/>
    </source>
</evidence>
<sequence length="205" mass="23889">MIPWYRLISIRQFLFWIFIFAITHYFMRGADHFLTMTKEALGKYFTLRWVLIAHITAGGGALILGPLQFWNRFRIRFTKLHRWIGVGYLLAILVSSVCAVILSYTTAYAVNWAYAFSLQVWVSVWIISTVIAYWAALKKKFVLHQEWMTRSYIVSVAFIVSGLTLKYLLWIGFGTFEAISPSLFWMGWSVPLFVYQVVLGMKAKK</sequence>
<organism evidence="2 3">
    <name type="scientific">Niastella populi</name>
    <dbReference type="NCBI Taxonomy" id="550983"/>
    <lineage>
        <taxon>Bacteria</taxon>
        <taxon>Pseudomonadati</taxon>
        <taxon>Bacteroidota</taxon>
        <taxon>Chitinophagia</taxon>
        <taxon>Chitinophagales</taxon>
        <taxon>Chitinophagaceae</taxon>
        <taxon>Niastella</taxon>
    </lineage>
</organism>
<accession>A0A1V9FCQ7</accession>
<keyword evidence="1" id="KW-0812">Transmembrane</keyword>
<name>A0A1V9FCQ7_9BACT</name>
<evidence type="ECO:0000313" key="3">
    <source>
        <dbReference type="Proteomes" id="UP000192276"/>
    </source>
</evidence>
<gene>
    <name evidence="2" type="ORF">A4R26_26985</name>
</gene>
<evidence type="ECO:0008006" key="4">
    <source>
        <dbReference type="Google" id="ProtNLM"/>
    </source>
</evidence>
<feature type="transmembrane region" description="Helical" evidence="1">
    <location>
        <begin position="183"/>
        <end position="201"/>
    </location>
</feature>